<evidence type="ECO:0000313" key="5">
    <source>
        <dbReference type="Proteomes" id="UP000192907"/>
    </source>
</evidence>
<dbReference type="GO" id="GO:1902201">
    <property type="term" value="P:negative regulation of bacterial-type flagellum-dependent cell motility"/>
    <property type="evidence" value="ECO:0007669"/>
    <property type="project" value="TreeGrafter"/>
</dbReference>
<dbReference type="CDD" id="cd01949">
    <property type="entry name" value="GGDEF"/>
    <property type="match status" value="1"/>
</dbReference>
<dbReference type="GO" id="GO:0043709">
    <property type="term" value="P:cell adhesion involved in single-species biofilm formation"/>
    <property type="evidence" value="ECO:0007669"/>
    <property type="project" value="TreeGrafter"/>
</dbReference>
<dbReference type="SMART" id="SM00267">
    <property type="entry name" value="GGDEF"/>
    <property type="match status" value="1"/>
</dbReference>
<dbReference type="Pfam" id="PF00990">
    <property type="entry name" value="GGDEF"/>
    <property type="match status" value="1"/>
</dbReference>
<dbReference type="Proteomes" id="UP000192907">
    <property type="component" value="Unassembled WGS sequence"/>
</dbReference>
<dbReference type="Gene3D" id="3.30.70.270">
    <property type="match status" value="1"/>
</dbReference>
<organism evidence="4 5">
    <name type="scientific">Pseudobacteriovorax antillogorgiicola</name>
    <dbReference type="NCBI Taxonomy" id="1513793"/>
    <lineage>
        <taxon>Bacteria</taxon>
        <taxon>Pseudomonadati</taxon>
        <taxon>Bdellovibrionota</taxon>
        <taxon>Oligoflexia</taxon>
        <taxon>Oligoflexales</taxon>
        <taxon>Pseudobacteriovoracaceae</taxon>
        <taxon>Pseudobacteriovorax</taxon>
    </lineage>
</organism>
<dbReference type="AlphaFoldDB" id="A0A1Y6B8I4"/>
<dbReference type="STRING" id="1513793.SAMN06296036_102333"/>
<dbReference type="InterPro" id="IPR050469">
    <property type="entry name" value="Diguanylate_Cyclase"/>
</dbReference>
<dbReference type="PANTHER" id="PTHR45138">
    <property type="entry name" value="REGULATORY COMPONENTS OF SENSORY TRANSDUCTION SYSTEM"/>
    <property type="match status" value="1"/>
</dbReference>
<comment type="catalytic activity">
    <reaction evidence="2">
        <text>2 GTP = 3',3'-c-di-GMP + 2 diphosphate</text>
        <dbReference type="Rhea" id="RHEA:24898"/>
        <dbReference type="ChEBI" id="CHEBI:33019"/>
        <dbReference type="ChEBI" id="CHEBI:37565"/>
        <dbReference type="ChEBI" id="CHEBI:58805"/>
        <dbReference type="EC" id="2.7.7.65"/>
    </reaction>
</comment>
<proteinExistence type="predicted"/>
<evidence type="ECO:0000256" key="2">
    <source>
        <dbReference type="ARBA" id="ARBA00034247"/>
    </source>
</evidence>
<accession>A0A1Y6B8I4</accession>
<dbReference type="Pfam" id="PF13426">
    <property type="entry name" value="PAS_9"/>
    <property type="match status" value="1"/>
</dbReference>
<evidence type="ECO:0000259" key="3">
    <source>
        <dbReference type="PROSITE" id="PS50887"/>
    </source>
</evidence>
<dbReference type="SUPFAM" id="SSF55785">
    <property type="entry name" value="PYP-like sensor domain (PAS domain)"/>
    <property type="match status" value="1"/>
</dbReference>
<keyword evidence="5" id="KW-1185">Reference proteome</keyword>
<sequence>MSEAANSLEQRQTVEQVFGKFSHFAKVLLDAYAVVDKNGKVVKANQLFAQLTGIKMRQILKTESINELLEFSVNDDVIGIENLLEYESPIRIDEVRGKTNSGAEPKNLILGLYPFFNDEKSEKLGAFLIMRDVTAETNLQDQYKDKAIQSITDPLTGLFTRGYFEEYLTGQVTRMENKAAKDRYPISIVMCDIDFFKKVNDQYGHQAGDYVLKVVAELMRKTFRKTDVCCRYGGEEFLVILPAANFENAGHAANKLRHAVQKAQIVFEETHIPVTISCGVSTINIGQESYEETMARSDAALYEAKRSGRNLVCLHDGDQIIPTDRD</sequence>
<dbReference type="EMBL" id="FWZT01000002">
    <property type="protein sequence ID" value="SME97045.1"/>
    <property type="molecule type" value="Genomic_DNA"/>
</dbReference>
<dbReference type="InterPro" id="IPR043128">
    <property type="entry name" value="Rev_trsase/Diguanyl_cyclase"/>
</dbReference>
<dbReference type="PANTHER" id="PTHR45138:SF9">
    <property type="entry name" value="DIGUANYLATE CYCLASE DGCM-RELATED"/>
    <property type="match status" value="1"/>
</dbReference>
<gene>
    <name evidence="4" type="ORF">SAMN06296036_102333</name>
</gene>
<protein>
    <recommendedName>
        <fullName evidence="1">diguanylate cyclase</fullName>
        <ecNumber evidence="1">2.7.7.65</ecNumber>
    </recommendedName>
</protein>
<reference evidence="5" key="1">
    <citation type="submission" date="2017-04" db="EMBL/GenBank/DDBJ databases">
        <authorList>
            <person name="Varghese N."/>
            <person name="Submissions S."/>
        </authorList>
    </citation>
    <scope>NUCLEOTIDE SEQUENCE [LARGE SCALE GENOMIC DNA]</scope>
    <source>
        <strain evidence="5">RKEM611</strain>
    </source>
</reference>
<dbReference type="NCBIfam" id="TIGR00254">
    <property type="entry name" value="GGDEF"/>
    <property type="match status" value="1"/>
</dbReference>
<dbReference type="GO" id="GO:0052621">
    <property type="term" value="F:diguanylate cyclase activity"/>
    <property type="evidence" value="ECO:0007669"/>
    <property type="project" value="UniProtKB-EC"/>
</dbReference>
<name>A0A1Y6B8I4_9BACT</name>
<evidence type="ECO:0000256" key="1">
    <source>
        <dbReference type="ARBA" id="ARBA00012528"/>
    </source>
</evidence>
<dbReference type="NCBIfam" id="TIGR00229">
    <property type="entry name" value="sensory_box"/>
    <property type="match status" value="1"/>
</dbReference>
<dbReference type="RefSeq" id="WP_207912181.1">
    <property type="nucleotide sequence ID" value="NZ_SLZT01000002.1"/>
</dbReference>
<dbReference type="GO" id="GO:0005886">
    <property type="term" value="C:plasma membrane"/>
    <property type="evidence" value="ECO:0007669"/>
    <property type="project" value="TreeGrafter"/>
</dbReference>
<feature type="domain" description="GGDEF" evidence="3">
    <location>
        <begin position="184"/>
        <end position="317"/>
    </location>
</feature>
<dbReference type="InterPro" id="IPR000160">
    <property type="entry name" value="GGDEF_dom"/>
</dbReference>
<dbReference type="PROSITE" id="PS50887">
    <property type="entry name" value="GGDEF"/>
    <property type="match status" value="1"/>
</dbReference>
<dbReference type="InterPro" id="IPR035965">
    <property type="entry name" value="PAS-like_dom_sf"/>
</dbReference>
<dbReference type="EC" id="2.7.7.65" evidence="1"/>
<dbReference type="Gene3D" id="3.30.450.20">
    <property type="entry name" value="PAS domain"/>
    <property type="match status" value="1"/>
</dbReference>
<dbReference type="FunFam" id="3.30.70.270:FF:000001">
    <property type="entry name" value="Diguanylate cyclase domain protein"/>
    <property type="match status" value="1"/>
</dbReference>
<dbReference type="InterPro" id="IPR029787">
    <property type="entry name" value="Nucleotide_cyclase"/>
</dbReference>
<dbReference type="SUPFAM" id="SSF55073">
    <property type="entry name" value="Nucleotide cyclase"/>
    <property type="match status" value="1"/>
</dbReference>
<evidence type="ECO:0000313" key="4">
    <source>
        <dbReference type="EMBL" id="SME97045.1"/>
    </source>
</evidence>
<dbReference type="InterPro" id="IPR000014">
    <property type="entry name" value="PAS"/>
</dbReference>